<dbReference type="Pfam" id="PF13041">
    <property type="entry name" value="PPR_2"/>
    <property type="match status" value="1"/>
</dbReference>
<dbReference type="InterPro" id="IPR002885">
    <property type="entry name" value="PPR_rpt"/>
</dbReference>
<reference evidence="2 3" key="1">
    <citation type="journal article" date="2013" name="Curr. Biol.">
        <title>The Genome of the Foraminiferan Reticulomyxa filosa.</title>
        <authorList>
            <person name="Glockner G."/>
            <person name="Hulsmann N."/>
            <person name="Schleicher M."/>
            <person name="Noegel A.A."/>
            <person name="Eichinger L."/>
            <person name="Gallinger C."/>
            <person name="Pawlowski J."/>
            <person name="Sierra R."/>
            <person name="Euteneuer U."/>
            <person name="Pillet L."/>
            <person name="Moustafa A."/>
            <person name="Platzer M."/>
            <person name="Groth M."/>
            <person name="Szafranski K."/>
            <person name="Schliwa M."/>
        </authorList>
    </citation>
    <scope>NUCLEOTIDE SEQUENCE [LARGE SCALE GENOMIC DNA]</scope>
</reference>
<evidence type="ECO:0000256" key="1">
    <source>
        <dbReference type="ARBA" id="ARBA00022737"/>
    </source>
</evidence>
<dbReference type="NCBIfam" id="TIGR00756">
    <property type="entry name" value="PPR"/>
    <property type="match status" value="2"/>
</dbReference>
<dbReference type="PANTHER" id="PTHR47941">
    <property type="entry name" value="PENTATRICOPEPTIDE REPEAT-CONTAINING PROTEIN 3, MITOCHONDRIAL"/>
    <property type="match status" value="1"/>
</dbReference>
<accession>X6LR94</accession>
<feature type="non-terminal residue" evidence="2">
    <location>
        <position position="380"/>
    </location>
</feature>
<comment type="caution">
    <text evidence="2">The sequence shown here is derived from an EMBL/GenBank/DDBJ whole genome shotgun (WGS) entry which is preliminary data.</text>
</comment>
<dbReference type="InterPro" id="IPR011990">
    <property type="entry name" value="TPR-like_helical_dom_sf"/>
</dbReference>
<proteinExistence type="predicted"/>
<sequence>KIIQCLKENPFQDISIYSAAVKKCSKLKCPNLIKQIIEIAESKNIHPNIIFYNTVLYHLGVWNKFDLQENYFEQWFEQQQVRYGYQSLIPDIITFSTMIRGCANRGDIKQALHYLILMTDTYKIEPNLITFTSLLSVCANAHDIKNAELIWNKMINDPNIDINIIAISSMLNVYAKCRETEKMMEILNYSQRPEKFIPINEITCTTIMSGFLKANKVKEMLDFYDNQIPKLASNNKNIDLQNKLMISLKSIVHLRIMKTLNGNEIKKLSFHHQKFLDIFENKLYPDAKHEPTSISLKDVNNLIQSYVELNKKSWMKGVKDIEEILFQNSNYIHSLKLNETFKNGPIQILCGISYFSRMESISGWTLPKRKIIQNELKKWK</sequence>
<dbReference type="Pfam" id="PF01535">
    <property type="entry name" value="PPR"/>
    <property type="match status" value="2"/>
</dbReference>
<dbReference type="OrthoDB" id="1372509at2759"/>
<keyword evidence="1" id="KW-0677">Repeat</keyword>
<evidence type="ECO:0000313" key="2">
    <source>
        <dbReference type="EMBL" id="ETO03677.1"/>
    </source>
</evidence>
<feature type="non-terminal residue" evidence="2">
    <location>
        <position position="1"/>
    </location>
</feature>
<dbReference type="Gene3D" id="1.25.40.10">
    <property type="entry name" value="Tetratricopeptide repeat domain"/>
    <property type="match status" value="1"/>
</dbReference>
<organism evidence="2 3">
    <name type="scientific">Reticulomyxa filosa</name>
    <dbReference type="NCBI Taxonomy" id="46433"/>
    <lineage>
        <taxon>Eukaryota</taxon>
        <taxon>Sar</taxon>
        <taxon>Rhizaria</taxon>
        <taxon>Retaria</taxon>
        <taxon>Foraminifera</taxon>
        <taxon>Monothalamids</taxon>
        <taxon>Reticulomyxidae</taxon>
        <taxon>Reticulomyxa</taxon>
    </lineage>
</organism>
<dbReference type="Proteomes" id="UP000023152">
    <property type="component" value="Unassembled WGS sequence"/>
</dbReference>
<dbReference type="AlphaFoldDB" id="X6LR94"/>
<name>X6LR94_RETFI</name>
<protein>
    <submittedName>
        <fullName evidence="2">PPR repeat-containing protein</fullName>
    </submittedName>
</protein>
<keyword evidence="3" id="KW-1185">Reference proteome</keyword>
<evidence type="ECO:0000313" key="3">
    <source>
        <dbReference type="Proteomes" id="UP000023152"/>
    </source>
</evidence>
<dbReference type="EMBL" id="ASPP01032690">
    <property type="protein sequence ID" value="ETO03677.1"/>
    <property type="molecule type" value="Genomic_DNA"/>
</dbReference>
<gene>
    <name evidence="2" type="ORF">RFI_33725</name>
</gene>